<accession>A0A1Q8VLE4</accession>
<proteinExistence type="predicted"/>
<organism evidence="2 3">
    <name type="scientific">Actinomyces oris</name>
    <dbReference type="NCBI Taxonomy" id="544580"/>
    <lineage>
        <taxon>Bacteria</taxon>
        <taxon>Bacillati</taxon>
        <taxon>Actinomycetota</taxon>
        <taxon>Actinomycetes</taxon>
        <taxon>Actinomycetales</taxon>
        <taxon>Actinomycetaceae</taxon>
        <taxon>Actinomyces</taxon>
    </lineage>
</organism>
<comment type="caution">
    <text evidence="2">The sequence shown here is derived from an EMBL/GenBank/DDBJ whole genome shotgun (WGS) entry which is preliminary data.</text>
</comment>
<reference evidence="2 3" key="1">
    <citation type="submission" date="2016-12" db="EMBL/GenBank/DDBJ databases">
        <title>Genomic comparison of strains in the 'Actinomyces naeslundii' group.</title>
        <authorList>
            <person name="Mughal S.R."/>
            <person name="Do T."/>
            <person name="Gilbert S.C."/>
            <person name="Witherden E.A."/>
            <person name="Didelot X."/>
            <person name="Beighton D."/>
        </authorList>
    </citation>
    <scope>NUCLEOTIDE SEQUENCE [LARGE SCALE GENOMIC DNA]</scope>
    <source>
        <strain evidence="2 3">P6N</strain>
    </source>
</reference>
<feature type="transmembrane region" description="Helical" evidence="1">
    <location>
        <begin position="29"/>
        <end position="49"/>
    </location>
</feature>
<keyword evidence="1" id="KW-1133">Transmembrane helix</keyword>
<evidence type="ECO:0000313" key="2">
    <source>
        <dbReference type="EMBL" id="OLO48927.1"/>
    </source>
</evidence>
<sequence>MTAITTSRPTRQALASDGESLGRRWLKNVLTTALAGILCLVLIGVTRTVSALITGGSTRTGAGR</sequence>
<dbReference type="EMBL" id="MSKL01000020">
    <property type="protein sequence ID" value="OLO48927.1"/>
    <property type="molecule type" value="Genomic_DNA"/>
</dbReference>
<dbReference type="OrthoDB" id="3257977at2"/>
<dbReference type="AlphaFoldDB" id="A0A1Q8VLE4"/>
<dbReference type="Proteomes" id="UP000186394">
    <property type="component" value="Unassembled WGS sequence"/>
</dbReference>
<evidence type="ECO:0000256" key="1">
    <source>
        <dbReference type="SAM" id="Phobius"/>
    </source>
</evidence>
<gene>
    <name evidence="2" type="ORF">BKH28_08075</name>
</gene>
<keyword evidence="1" id="KW-0472">Membrane</keyword>
<keyword evidence="1" id="KW-0812">Transmembrane</keyword>
<dbReference type="RefSeq" id="WP_075418320.1">
    <property type="nucleotide sequence ID" value="NZ_MSKL01000020.1"/>
</dbReference>
<name>A0A1Q8VLE4_9ACTO</name>
<evidence type="ECO:0000313" key="3">
    <source>
        <dbReference type="Proteomes" id="UP000186394"/>
    </source>
</evidence>
<protein>
    <submittedName>
        <fullName evidence="2">Uncharacterized protein</fullName>
    </submittedName>
</protein>